<sequence length="121" mass="13617">MTEQQKLTFTALQQRLDSLMLRDRLRFSRRLHGVKKVKNPDAQQAIFQEMAKEIDQAAGKVLLREAARPEITYPDNLPVSQKKQDILEAIRDHQVVIVAGETGSGKNDSVTENLYGAGARD</sequence>
<comment type="caution">
    <text evidence="1">The sequence shown here is derived from an EMBL/GenBank/DDBJ whole genome shotgun (WGS) entry which is preliminary data.</text>
</comment>
<keyword evidence="1" id="KW-0547">Nucleotide-binding</keyword>
<dbReference type="Gene3D" id="3.40.50.300">
    <property type="entry name" value="P-loop containing nucleotide triphosphate hydrolases"/>
    <property type="match status" value="1"/>
</dbReference>
<dbReference type="AlphaFoldDB" id="W1EY82"/>
<reference evidence="1 2" key="1">
    <citation type="submission" date="2013-10" db="EMBL/GenBank/DDBJ databases">
        <title>Antibiotic resistance diversity of beta-lactamase producers in the General Hospital Vienna.</title>
        <authorList>
            <person name="Barisic I."/>
            <person name="Mitteregger D."/>
            <person name="Hirschl A.M."/>
            <person name="Noehammer C."/>
            <person name="Wiesinger-Mayr H."/>
        </authorList>
    </citation>
    <scope>NUCLEOTIDE SEQUENCE [LARGE SCALE GENOMIC DNA]</scope>
    <source>
        <strain evidence="1 2">ISC7</strain>
    </source>
</reference>
<keyword evidence="1" id="KW-0378">Hydrolase</keyword>
<keyword evidence="1" id="KW-0067">ATP-binding</keyword>
<organism evidence="1 2">
    <name type="scientific">Escherichia coli ISC7</name>
    <dbReference type="NCBI Taxonomy" id="1432555"/>
    <lineage>
        <taxon>Bacteria</taxon>
        <taxon>Pseudomonadati</taxon>
        <taxon>Pseudomonadota</taxon>
        <taxon>Gammaproteobacteria</taxon>
        <taxon>Enterobacterales</taxon>
        <taxon>Enterobacteriaceae</taxon>
        <taxon>Escherichia</taxon>
    </lineage>
</organism>
<keyword evidence="1" id="KW-0347">Helicase</keyword>
<evidence type="ECO:0000313" key="2">
    <source>
        <dbReference type="Proteomes" id="UP000019199"/>
    </source>
</evidence>
<protein>
    <submittedName>
        <fullName evidence="1">ATP-dependent helicase HrpA</fullName>
    </submittedName>
</protein>
<name>W1EY82_ECOLX</name>
<accession>W1EY82</accession>
<evidence type="ECO:0000313" key="1">
    <source>
        <dbReference type="EMBL" id="CDL26510.1"/>
    </source>
</evidence>
<dbReference type="SUPFAM" id="SSF52540">
    <property type="entry name" value="P-loop containing nucleoside triphosphate hydrolases"/>
    <property type="match status" value="1"/>
</dbReference>
<dbReference type="EMBL" id="CBWN010000058">
    <property type="protein sequence ID" value="CDL26510.1"/>
    <property type="molecule type" value="Genomic_DNA"/>
</dbReference>
<dbReference type="Proteomes" id="UP000019199">
    <property type="component" value="Unassembled WGS sequence"/>
</dbReference>
<dbReference type="InterPro" id="IPR027417">
    <property type="entry name" value="P-loop_NTPase"/>
</dbReference>
<proteinExistence type="predicted"/>
<dbReference type="GO" id="GO:0004386">
    <property type="term" value="F:helicase activity"/>
    <property type="evidence" value="ECO:0007669"/>
    <property type="project" value="UniProtKB-KW"/>
</dbReference>